<dbReference type="AlphaFoldDB" id="A0A0F7PG63"/>
<dbReference type="InterPro" id="IPR022309">
    <property type="entry name" value="Ribosomal_Se8/biogenesis_NSA2"/>
</dbReference>
<evidence type="ECO:0000256" key="6">
    <source>
        <dbReference type="HAMAP-Rule" id="MF_00029"/>
    </source>
</evidence>
<evidence type="ECO:0000313" key="11">
    <source>
        <dbReference type="Proteomes" id="UP000069906"/>
    </source>
</evidence>
<dbReference type="Gene3D" id="3.10.290.70">
    <property type="match status" value="1"/>
</dbReference>
<dbReference type="NCBIfam" id="TIGR00307">
    <property type="entry name" value="eS8"/>
    <property type="match status" value="1"/>
</dbReference>
<feature type="compositionally biased region" description="Polar residues" evidence="7">
    <location>
        <begin position="106"/>
        <end position="117"/>
    </location>
</feature>
<dbReference type="GO" id="GO:0003735">
    <property type="term" value="F:structural constituent of ribosome"/>
    <property type="evidence" value="ECO:0007669"/>
    <property type="project" value="InterPro"/>
</dbReference>
<dbReference type="InterPro" id="IPR020919">
    <property type="entry name" value="Ribosomal_protein_eS8_arc"/>
</dbReference>
<evidence type="ECO:0000313" key="10">
    <source>
        <dbReference type="Proteomes" id="UP000060390"/>
    </source>
</evidence>
<feature type="compositionally biased region" description="Basic residues" evidence="7">
    <location>
        <begin position="1"/>
        <end position="26"/>
    </location>
</feature>
<dbReference type="CDD" id="cd11382">
    <property type="entry name" value="Ribosomal_S8e"/>
    <property type="match status" value="1"/>
</dbReference>
<gene>
    <name evidence="6 8" type="primary">rps8e</name>
    <name evidence="9" type="ORF">HLASA_1798</name>
    <name evidence="8" type="ORF">HLASF_1812</name>
</gene>
<comment type="subunit">
    <text evidence="2 6">Part of the 30S ribosomal subunit.</text>
</comment>
<comment type="similarity">
    <text evidence="1 6">Belongs to the eukaryotic ribosomal protein eS8 family.</text>
</comment>
<keyword evidence="3 6" id="KW-0689">Ribosomal protein</keyword>
<dbReference type="EMBL" id="CP008874">
    <property type="protein sequence ID" value="AKH98283.1"/>
    <property type="molecule type" value="Genomic_DNA"/>
</dbReference>
<evidence type="ECO:0000256" key="2">
    <source>
        <dbReference type="ARBA" id="ARBA00011458"/>
    </source>
</evidence>
<dbReference type="EMBL" id="CP011564">
    <property type="protein sequence ID" value="ALG82677.1"/>
    <property type="molecule type" value="Genomic_DNA"/>
</dbReference>
<keyword evidence="4 6" id="KW-0687">Ribonucleoprotein</keyword>
<dbReference type="InterPro" id="IPR018283">
    <property type="entry name" value="Ribosomal_eS8_CS"/>
</dbReference>
<evidence type="ECO:0000256" key="7">
    <source>
        <dbReference type="SAM" id="MobiDB-lite"/>
    </source>
</evidence>
<evidence type="ECO:0000256" key="5">
    <source>
        <dbReference type="ARBA" id="ARBA00035277"/>
    </source>
</evidence>
<dbReference type="GeneID" id="26011132"/>
<dbReference type="OrthoDB" id="372305at2157"/>
<sequence>MQYQGRSKRLKTGARARPQHKKKKHELGRSPTETEIGEPRFRVVESRGGTRKVRALSTDVANVTANGETVQTEILDVVENTANPNYVRRNIVTKGAVIETEEGTARVTSRPGQTGQVNAVRVE</sequence>
<dbReference type="Proteomes" id="UP000060390">
    <property type="component" value="Chromosome"/>
</dbReference>
<dbReference type="Pfam" id="PF01201">
    <property type="entry name" value="Ribosomal_S8e"/>
    <property type="match status" value="1"/>
</dbReference>
<dbReference type="RefSeq" id="WP_050048956.1">
    <property type="nucleotide sequence ID" value="NZ_CP008874.1"/>
</dbReference>
<dbReference type="STRING" id="1604004.HLASA_1798"/>
<dbReference type="HAMAP" id="MF_00029">
    <property type="entry name" value="Ribosomal_eS8"/>
    <property type="match status" value="1"/>
</dbReference>
<feature type="region of interest" description="Disordered" evidence="7">
    <location>
        <begin position="1"/>
        <end position="37"/>
    </location>
</feature>
<dbReference type="KEGG" id="hsf:HLASA_1798"/>
<dbReference type="GO" id="GO:0005840">
    <property type="term" value="C:ribosome"/>
    <property type="evidence" value="ECO:0007669"/>
    <property type="project" value="UniProtKB-KW"/>
</dbReference>
<reference evidence="8 11" key="1">
    <citation type="journal article" date="2015" name="ISME J.">
        <title>Elemental sulfur and acetate can support life of a novel strictly anaerobic haloarchaeon.</title>
        <authorList>
            <person name="Sorokin D.Y."/>
            <person name="Kublanov I.V."/>
            <person name="Gavrilov S.N."/>
            <person name="Rojo D."/>
            <person name="Roman P."/>
            <person name="Golyshin P.N."/>
            <person name="Slepak V.Z."/>
            <person name="Smedile F."/>
            <person name="Ferrer M."/>
            <person name="Messina E."/>
            <person name="La Cono V."/>
            <person name="Yakimov M.M."/>
        </authorList>
    </citation>
    <scope>NUCLEOTIDE SEQUENCE [LARGE SCALE GENOMIC DNA]</scope>
    <source>
        <strain evidence="8 11">HSR2</strain>
    </source>
</reference>
<dbReference type="InterPro" id="IPR001047">
    <property type="entry name" value="Ribosomal_eS8"/>
</dbReference>
<dbReference type="GO" id="GO:0006412">
    <property type="term" value="P:translation"/>
    <property type="evidence" value="ECO:0007669"/>
    <property type="project" value="UniProtKB-UniRule"/>
</dbReference>
<evidence type="ECO:0000256" key="1">
    <source>
        <dbReference type="ARBA" id="ARBA00005257"/>
    </source>
</evidence>
<evidence type="ECO:0000313" key="8">
    <source>
        <dbReference type="EMBL" id="AKH98283.1"/>
    </source>
</evidence>
<reference evidence="10" key="2">
    <citation type="submission" date="2015-05" db="EMBL/GenBank/DDBJ databases">
        <title>Complete genome sequence of Halanaeroarchaeum sulfurireducens type strain M27-SA2, a sulfate-reducer haloarchaeon from marine anoxic lake Medee.</title>
        <authorList>
            <person name="Messina E."/>
            <person name="Kublanov I.V."/>
            <person name="Toshchakov S."/>
            <person name="Arcadi E."/>
            <person name="La Spada G."/>
            <person name="La Cono V."/>
            <person name="Yakimov M.M."/>
        </authorList>
    </citation>
    <scope>NUCLEOTIDE SEQUENCE [LARGE SCALE GENOMIC DNA]</scope>
    <source>
        <strain evidence="10">M27-SA2</strain>
    </source>
</reference>
<protein>
    <recommendedName>
        <fullName evidence="5 6">Small ribosomal subunit protein eS8</fullName>
    </recommendedName>
</protein>
<keyword evidence="11" id="KW-1185">Reference proteome</keyword>
<dbReference type="KEGG" id="hsu:HLASF_1812"/>
<dbReference type="Proteomes" id="UP000069906">
    <property type="component" value="Chromosome"/>
</dbReference>
<evidence type="ECO:0000256" key="4">
    <source>
        <dbReference type="ARBA" id="ARBA00023274"/>
    </source>
</evidence>
<dbReference type="HOGENOM" id="CLU_080597_2_1_2"/>
<dbReference type="PANTHER" id="PTHR10394">
    <property type="entry name" value="40S RIBOSOMAL PROTEIN S8"/>
    <property type="match status" value="1"/>
</dbReference>
<name>A0A0F7PG63_9EURY</name>
<feature type="region of interest" description="Disordered" evidence="7">
    <location>
        <begin position="103"/>
        <end position="123"/>
    </location>
</feature>
<organism evidence="8 11">
    <name type="scientific">Halanaeroarchaeum sulfurireducens</name>
    <dbReference type="NCBI Taxonomy" id="1604004"/>
    <lineage>
        <taxon>Archaea</taxon>
        <taxon>Methanobacteriati</taxon>
        <taxon>Methanobacteriota</taxon>
        <taxon>Stenosarchaea group</taxon>
        <taxon>Halobacteria</taxon>
        <taxon>Halobacteriales</taxon>
        <taxon>Halobacteriaceae</taxon>
        <taxon>Halanaeroarchaeum</taxon>
    </lineage>
</organism>
<dbReference type="PROSITE" id="PS01193">
    <property type="entry name" value="RIBOSOMAL_S8E"/>
    <property type="match status" value="1"/>
</dbReference>
<reference evidence="9 10" key="3">
    <citation type="journal article" date="2016" name="Stand. Genomic Sci.">
        <title>Complete genome sequence of 'Halanaeroarchaeum sulfurireducens' M27-SA2, a sulfur-reducing and acetate-oxidizing haloarchaeon from the deep-sea hypersaline anoxic lake Medee.</title>
        <authorList>
            <person name="Messina E."/>
            <person name="Sorokin D.Y."/>
            <person name="Kublanov I.V."/>
            <person name="Toshchakov S."/>
            <person name="Lopatina A."/>
            <person name="Arcadi E."/>
            <person name="Smedile F."/>
            <person name="La Spada G."/>
            <person name="La Cono V."/>
            <person name="Yakimov M.M."/>
        </authorList>
    </citation>
    <scope>NUCLEOTIDE SEQUENCE [LARGE SCALE GENOMIC DNA]</scope>
    <source>
        <strain evidence="9 10">M27-SA2</strain>
    </source>
</reference>
<accession>A0A0F7PG63</accession>
<evidence type="ECO:0000313" key="9">
    <source>
        <dbReference type="EMBL" id="ALG82677.1"/>
    </source>
</evidence>
<evidence type="ECO:0000256" key="3">
    <source>
        <dbReference type="ARBA" id="ARBA00022980"/>
    </source>
</evidence>
<dbReference type="GO" id="GO:1990904">
    <property type="term" value="C:ribonucleoprotein complex"/>
    <property type="evidence" value="ECO:0007669"/>
    <property type="project" value="UniProtKB-KW"/>
</dbReference>
<proteinExistence type="inferred from homology"/>
<dbReference type="PATRIC" id="fig|1604004.4.peg.1895"/>